<comment type="caution">
    <text evidence="1">The sequence shown here is derived from an EMBL/GenBank/DDBJ whole genome shotgun (WGS) entry which is preliminary data.</text>
</comment>
<reference evidence="1" key="2">
    <citation type="submission" date="2017-10" db="EMBL/GenBank/DDBJ databases">
        <title>Ladona fulva Genome sequencing and assembly.</title>
        <authorList>
            <person name="Murali S."/>
            <person name="Richards S."/>
            <person name="Bandaranaike D."/>
            <person name="Bellair M."/>
            <person name="Blankenburg K."/>
            <person name="Chao H."/>
            <person name="Dinh H."/>
            <person name="Doddapaneni H."/>
            <person name="Dugan-Rocha S."/>
            <person name="Elkadiri S."/>
            <person name="Gnanaolivu R."/>
            <person name="Hernandez B."/>
            <person name="Skinner E."/>
            <person name="Javaid M."/>
            <person name="Lee S."/>
            <person name="Li M."/>
            <person name="Ming W."/>
            <person name="Munidasa M."/>
            <person name="Muniz J."/>
            <person name="Nguyen L."/>
            <person name="Hughes D."/>
            <person name="Osuji N."/>
            <person name="Pu L.-L."/>
            <person name="Puazo M."/>
            <person name="Qu C."/>
            <person name="Quiroz J."/>
            <person name="Raj R."/>
            <person name="Weissenberger G."/>
            <person name="Xin Y."/>
            <person name="Zou X."/>
            <person name="Han Y."/>
            <person name="Worley K."/>
            <person name="Muzny D."/>
            <person name="Gibbs R."/>
        </authorList>
    </citation>
    <scope>NUCLEOTIDE SEQUENCE</scope>
    <source>
        <strain evidence="1">Sampled in the wild</strain>
    </source>
</reference>
<accession>A0A8K0KSR1</accession>
<proteinExistence type="predicted"/>
<sequence length="119" mass="13470">MVREYLIFLATGKQVPGRLQFRKVCCYSQLLEIPTEILHLFEESCFCSAFGSTNAGSSTINLVFLFFSQMEAVLNPQRSRLTSEHSEKCVKLMCKMCKVTKNDADIEKLAKNMQGHGSH</sequence>
<protein>
    <submittedName>
        <fullName evidence="1">Uncharacterized protein</fullName>
    </submittedName>
</protein>
<evidence type="ECO:0000313" key="1">
    <source>
        <dbReference type="EMBL" id="KAG8239678.1"/>
    </source>
</evidence>
<reference evidence="1" key="1">
    <citation type="submission" date="2013-04" db="EMBL/GenBank/DDBJ databases">
        <authorList>
            <person name="Qu J."/>
            <person name="Murali S.C."/>
            <person name="Bandaranaike D."/>
            <person name="Bellair M."/>
            <person name="Blankenburg K."/>
            <person name="Chao H."/>
            <person name="Dinh H."/>
            <person name="Doddapaneni H."/>
            <person name="Downs B."/>
            <person name="Dugan-Rocha S."/>
            <person name="Elkadiri S."/>
            <person name="Gnanaolivu R.D."/>
            <person name="Hernandez B."/>
            <person name="Javaid M."/>
            <person name="Jayaseelan J.C."/>
            <person name="Lee S."/>
            <person name="Li M."/>
            <person name="Ming W."/>
            <person name="Munidasa M."/>
            <person name="Muniz J."/>
            <person name="Nguyen L."/>
            <person name="Ongeri F."/>
            <person name="Osuji N."/>
            <person name="Pu L.-L."/>
            <person name="Puazo M."/>
            <person name="Qu C."/>
            <person name="Quiroz J."/>
            <person name="Raj R."/>
            <person name="Weissenberger G."/>
            <person name="Xin Y."/>
            <person name="Zou X."/>
            <person name="Han Y."/>
            <person name="Richards S."/>
            <person name="Worley K."/>
            <person name="Muzny D."/>
            <person name="Gibbs R."/>
        </authorList>
    </citation>
    <scope>NUCLEOTIDE SEQUENCE</scope>
    <source>
        <strain evidence="1">Sampled in the wild</strain>
    </source>
</reference>
<dbReference type="EMBL" id="KZ309799">
    <property type="protein sequence ID" value="KAG8239678.1"/>
    <property type="molecule type" value="Genomic_DNA"/>
</dbReference>
<name>A0A8K0KSR1_LADFU</name>
<gene>
    <name evidence="1" type="ORF">J437_LFUL019086</name>
</gene>
<dbReference type="AlphaFoldDB" id="A0A8K0KSR1"/>
<evidence type="ECO:0000313" key="2">
    <source>
        <dbReference type="Proteomes" id="UP000792457"/>
    </source>
</evidence>
<dbReference type="Proteomes" id="UP000792457">
    <property type="component" value="Unassembled WGS sequence"/>
</dbReference>
<keyword evidence="2" id="KW-1185">Reference proteome</keyword>
<organism evidence="1 2">
    <name type="scientific">Ladona fulva</name>
    <name type="common">Scarce chaser dragonfly</name>
    <name type="synonym">Libellula fulva</name>
    <dbReference type="NCBI Taxonomy" id="123851"/>
    <lineage>
        <taxon>Eukaryota</taxon>
        <taxon>Metazoa</taxon>
        <taxon>Ecdysozoa</taxon>
        <taxon>Arthropoda</taxon>
        <taxon>Hexapoda</taxon>
        <taxon>Insecta</taxon>
        <taxon>Pterygota</taxon>
        <taxon>Palaeoptera</taxon>
        <taxon>Odonata</taxon>
        <taxon>Epiprocta</taxon>
        <taxon>Anisoptera</taxon>
        <taxon>Libelluloidea</taxon>
        <taxon>Libellulidae</taxon>
        <taxon>Ladona</taxon>
    </lineage>
</organism>